<dbReference type="Proteomes" id="UP000275078">
    <property type="component" value="Unassembled WGS sequence"/>
</dbReference>
<evidence type="ECO:0000313" key="3">
    <source>
        <dbReference type="Proteomes" id="UP000275078"/>
    </source>
</evidence>
<reference evidence="2 3" key="1">
    <citation type="journal article" date="2018" name="Nat. Ecol. Evol.">
        <title>Pezizomycetes genomes reveal the molecular basis of ectomycorrhizal truffle lifestyle.</title>
        <authorList>
            <person name="Murat C."/>
            <person name="Payen T."/>
            <person name="Noel B."/>
            <person name="Kuo A."/>
            <person name="Morin E."/>
            <person name="Chen J."/>
            <person name="Kohler A."/>
            <person name="Krizsan K."/>
            <person name="Balestrini R."/>
            <person name="Da Silva C."/>
            <person name="Montanini B."/>
            <person name="Hainaut M."/>
            <person name="Levati E."/>
            <person name="Barry K.W."/>
            <person name="Belfiori B."/>
            <person name="Cichocki N."/>
            <person name="Clum A."/>
            <person name="Dockter R.B."/>
            <person name="Fauchery L."/>
            <person name="Guy J."/>
            <person name="Iotti M."/>
            <person name="Le Tacon F."/>
            <person name="Lindquist E.A."/>
            <person name="Lipzen A."/>
            <person name="Malagnac F."/>
            <person name="Mello A."/>
            <person name="Molinier V."/>
            <person name="Miyauchi S."/>
            <person name="Poulain J."/>
            <person name="Riccioni C."/>
            <person name="Rubini A."/>
            <person name="Sitrit Y."/>
            <person name="Splivallo R."/>
            <person name="Traeger S."/>
            <person name="Wang M."/>
            <person name="Zifcakova L."/>
            <person name="Wipf D."/>
            <person name="Zambonelli A."/>
            <person name="Paolocci F."/>
            <person name="Nowrousian M."/>
            <person name="Ottonello S."/>
            <person name="Baldrian P."/>
            <person name="Spatafora J.W."/>
            <person name="Henrissat B."/>
            <person name="Nagy L.G."/>
            <person name="Aury J.M."/>
            <person name="Wincker P."/>
            <person name="Grigoriev I.V."/>
            <person name="Bonfante P."/>
            <person name="Martin F.M."/>
        </authorList>
    </citation>
    <scope>NUCLEOTIDE SEQUENCE [LARGE SCALE GENOMIC DNA]</scope>
    <source>
        <strain evidence="2 3">RN42</strain>
    </source>
</reference>
<evidence type="ECO:0000256" key="1">
    <source>
        <dbReference type="SAM" id="MobiDB-lite"/>
    </source>
</evidence>
<organism evidence="2 3">
    <name type="scientific">Ascobolus immersus RN42</name>
    <dbReference type="NCBI Taxonomy" id="1160509"/>
    <lineage>
        <taxon>Eukaryota</taxon>
        <taxon>Fungi</taxon>
        <taxon>Dikarya</taxon>
        <taxon>Ascomycota</taxon>
        <taxon>Pezizomycotina</taxon>
        <taxon>Pezizomycetes</taxon>
        <taxon>Pezizales</taxon>
        <taxon>Ascobolaceae</taxon>
        <taxon>Ascobolus</taxon>
    </lineage>
</organism>
<keyword evidence="3" id="KW-1185">Reference proteome</keyword>
<gene>
    <name evidence="2" type="ORF">BJ508DRAFT_411796</name>
</gene>
<dbReference type="EMBL" id="ML119652">
    <property type="protein sequence ID" value="RPA85826.1"/>
    <property type="molecule type" value="Genomic_DNA"/>
</dbReference>
<feature type="region of interest" description="Disordered" evidence="1">
    <location>
        <begin position="16"/>
        <end position="38"/>
    </location>
</feature>
<accession>A0A3N4IJK9</accession>
<dbReference type="AlphaFoldDB" id="A0A3N4IJK9"/>
<feature type="compositionally biased region" description="Polar residues" evidence="1">
    <location>
        <begin position="16"/>
        <end position="27"/>
    </location>
</feature>
<protein>
    <submittedName>
        <fullName evidence="2">Uncharacterized protein</fullName>
    </submittedName>
</protein>
<proteinExistence type="predicted"/>
<evidence type="ECO:0000313" key="2">
    <source>
        <dbReference type="EMBL" id="RPA85826.1"/>
    </source>
</evidence>
<sequence length="81" mass="8979">MTVKLPSHPRLRQRFANSTVVSSSSPKGTPFFTPIGSNRCPLDPDRHTTASRFFLQSSLVLTHEKATPLHPNTEIQLSNGH</sequence>
<name>A0A3N4IJK9_ASCIM</name>